<dbReference type="AlphaFoldDB" id="A0A9E9LI54"/>
<sequence length="165" mass="18841">MSIAVSVLVRPSRCHAFLVMGFAFFFLMTGILVLENCVGSFTFYGKWGLVAVFLSAGILLAFSYFRGRKTLRIDISGNGQIRLKEYKGYEYGTSGKSFNTDEDDTLTMAENSTIWPWLVILCLESDSGNTFRVLIFFDSMERDEFRTLYATCRWIDAHGKKMIIR</sequence>
<dbReference type="InterPro" id="IPR009883">
    <property type="entry name" value="YgfX"/>
</dbReference>
<organism evidence="2">
    <name type="scientific">Oxalobacter aliiformigenes</name>
    <dbReference type="NCBI Taxonomy" id="2946593"/>
    <lineage>
        <taxon>Bacteria</taxon>
        <taxon>Pseudomonadati</taxon>
        <taxon>Pseudomonadota</taxon>
        <taxon>Betaproteobacteria</taxon>
        <taxon>Burkholderiales</taxon>
        <taxon>Oxalobacteraceae</taxon>
        <taxon>Oxalobacter</taxon>
    </lineage>
</organism>
<dbReference type="Proteomes" id="UP001164819">
    <property type="component" value="Chromosome"/>
</dbReference>
<protein>
    <submittedName>
        <fullName evidence="2">Uncharacterized protein</fullName>
    </submittedName>
</protein>
<name>A0A9E9LI54_9BURK</name>
<dbReference type="RefSeq" id="WP_269264295.1">
    <property type="nucleotide sequence ID" value="NZ_CP098248.1"/>
</dbReference>
<reference evidence="3" key="1">
    <citation type="journal article" date="2022" name="Front. Microbiol.">
        <title>New perspectives on an old grouping: The genomic and phenotypic variability of Oxalobacter formigenes and the implications for calcium oxalate stone prevention.</title>
        <authorList>
            <person name="Chmiel J.A."/>
            <person name="Carr C."/>
            <person name="Stuivenberg G.A."/>
            <person name="Venema R."/>
            <person name="Chanyi R.M."/>
            <person name="Al K.F."/>
            <person name="Giguere D."/>
            <person name="Say H."/>
            <person name="Akouris P.P."/>
            <person name="Dominguez Romero S.A."/>
            <person name="Kwong A."/>
            <person name="Tai V."/>
            <person name="Koval S.F."/>
            <person name="Razvi H."/>
            <person name="Bjazevic J."/>
            <person name="Burton J.P."/>
        </authorList>
    </citation>
    <scope>NUCLEOTIDE SEQUENCE</scope>
    <source>
        <strain evidence="3">HOxNP-1</strain>
    </source>
</reference>
<evidence type="ECO:0000313" key="2">
    <source>
        <dbReference type="EMBL" id="WAV91035.1"/>
    </source>
</evidence>
<accession>A0A9E9LI54</accession>
<dbReference type="Pfam" id="PF07254">
    <property type="entry name" value="Cpta_toxin"/>
    <property type="match status" value="1"/>
</dbReference>
<dbReference type="EMBL" id="CP098248">
    <property type="protein sequence ID" value="WAV96815.1"/>
    <property type="molecule type" value="Genomic_DNA"/>
</dbReference>
<proteinExistence type="predicted"/>
<gene>
    <name evidence="3" type="ORF">NB645_08320</name>
    <name evidence="2" type="ORF">NB646_09460</name>
</gene>
<keyword evidence="1" id="KW-1133">Transmembrane helix</keyword>
<evidence type="ECO:0000256" key="1">
    <source>
        <dbReference type="SAM" id="Phobius"/>
    </source>
</evidence>
<keyword evidence="4" id="KW-1185">Reference proteome</keyword>
<feature type="transmembrane region" description="Helical" evidence="1">
    <location>
        <begin position="16"/>
        <end position="34"/>
    </location>
</feature>
<dbReference type="EMBL" id="CP098251">
    <property type="protein sequence ID" value="WAV91035.1"/>
    <property type="molecule type" value="Genomic_DNA"/>
</dbReference>
<dbReference type="Proteomes" id="UP001164794">
    <property type="component" value="Chromosome"/>
</dbReference>
<evidence type="ECO:0000313" key="4">
    <source>
        <dbReference type="Proteomes" id="UP001164794"/>
    </source>
</evidence>
<reference evidence="2" key="2">
    <citation type="journal article" date="2022" name="Front. Microbiol.">
        <title>New perspectives on an old grouping: The genomic and phenotypic variability of Oxalobacter formigenes and the implications for calcium oxalate stone prevention.</title>
        <authorList>
            <person name="Chmiel J.A."/>
            <person name="Carr C."/>
            <person name="Stuivenberg G.A."/>
            <person name="Venema R."/>
            <person name="Chanyi R.M."/>
            <person name="Al K.F."/>
            <person name="Giguere D."/>
            <person name="Say H."/>
            <person name="Akouris P.P."/>
            <person name="Dominguez Romero S.A."/>
            <person name="Kwong A."/>
            <person name="Tai V."/>
            <person name="Koval S.F."/>
            <person name="Razvi H."/>
            <person name="Bjazevic J."/>
            <person name="Burton J.P."/>
        </authorList>
    </citation>
    <scope>NUCLEOTIDE SEQUENCE</scope>
    <source>
        <strain evidence="2">OxK</strain>
    </source>
</reference>
<evidence type="ECO:0000313" key="3">
    <source>
        <dbReference type="EMBL" id="WAV96815.1"/>
    </source>
</evidence>
<feature type="transmembrane region" description="Helical" evidence="1">
    <location>
        <begin position="46"/>
        <end position="65"/>
    </location>
</feature>
<keyword evidence="1" id="KW-0812">Transmembrane</keyword>
<keyword evidence="1" id="KW-0472">Membrane</keyword>